<comment type="caution">
    <text evidence="5">The sequence shown here is derived from an EMBL/GenBank/DDBJ whole genome shotgun (WGS) entry which is preliminary data.</text>
</comment>
<dbReference type="InterPro" id="IPR006674">
    <property type="entry name" value="HD_domain"/>
</dbReference>
<name>A0A368V592_MARNT</name>
<dbReference type="PROSITE" id="PS51832">
    <property type="entry name" value="HD_GYP"/>
    <property type="match status" value="1"/>
</dbReference>
<dbReference type="AlphaFoldDB" id="A0A368V592"/>
<evidence type="ECO:0000313" key="4">
    <source>
        <dbReference type="EMBL" id="RBP75467.1"/>
    </source>
</evidence>
<dbReference type="InterPro" id="IPR003607">
    <property type="entry name" value="HD/PDEase_dom"/>
</dbReference>
<evidence type="ECO:0000313" key="7">
    <source>
        <dbReference type="Proteomes" id="UP000252795"/>
    </source>
</evidence>
<dbReference type="RefSeq" id="WP_023008706.1">
    <property type="nucleotide sequence ID" value="NZ_QNSA01000003.1"/>
</dbReference>
<feature type="compositionally biased region" description="Basic residues" evidence="1">
    <location>
        <begin position="1"/>
        <end position="14"/>
    </location>
</feature>
<dbReference type="EMBL" id="QPJB01000003">
    <property type="protein sequence ID" value="RCW36276.1"/>
    <property type="molecule type" value="Genomic_DNA"/>
</dbReference>
<proteinExistence type="predicted"/>
<dbReference type="EMBL" id="QPJI01000012">
    <property type="protein sequence ID" value="RCW65486.1"/>
    <property type="molecule type" value="Genomic_DNA"/>
</dbReference>
<evidence type="ECO:0000259" key="2">
    <source>
        <dbReference type="PROSITE" id="PS51831"/>
    </source>
</evidence>
<dbReference type="Pfam" id="PF13487">
    <property type="entry name" value="HD_5"/>
    <property type="match status" value="1"/>
</dbReference>
<dbReference type="Proteomes" id="UP000253065">
    <property type="component" value="Unassembled WGS sequence"/>
</dbReference>
<dbReference type="EMBL" id="QNSA01000003">
    <property type="protein sequence ID" value="RBP75467.1"/>
    <property type="molecule type" value="Genomic_DNA"/>
</dbReference>
<dbReference type="InterPro" id="IPR037522">
    <property type="entry name" value="HD_GYP_dom"/>
</dbReference>
<gene>
    <name evidence="5" type="ORF">DET51_10367</name>
    <name evidence="6" type="ORF">DET61_11265</name>
    <name evidence="4" type="ORF">DET64_10367</name>
</gene>
<dbReference type="Gene3D" id="1.10.3210.10">
    <property type="entry name" value="Hypothetical protein af1432"/>
    <property type="match status" value="1"/>
</dbReference>
<dbReference type="CDD" id="cd00077">
    <property type="entry name" value="HDc"/>
    <property type="match status" value="1"/>
</dbReference>
<dbReference type="PANTHER" id="PTHR43155:SF2">
    <property type="entry name" value="CYCLIC DI-GMP PHOSPHODIESTERASE PA4108"/>
    <property type="match status" value="1"/>
</dbReference>
<feature type="domain" description="HD" evidence="2">
    <location>
        <begin position="182"/>
        <end position="305"/>
    </location>
</feature>
<dbReference type="Pfam" id="PF11871">
    <property type="entry name" value="DUF3391"/>
    <property type="match status" value="1"/>
</dbReference>
<evidence type="ECO:0000313" key="5">
    <source>
        <dbReference type="EMBL" id="RCW36276.1"/>
    </source>
</evidence>
<dbReference type="SUPFAM" id="SSF109604">
    <property type="entry name" value="HD-domain/PDEase-like"/>
    <property type="match status" value="1"/>
</dbReference>
<dbReference type="GO" id="GO:0008081">
    <property type="term" value="F:phosphoric diester hydrolase activity"/>
    <property type="evidence" value="ECO:0007669"/>
    <property type="project" value="UniProtKB-ARBA"/>
</dbReference>
<dbReference type="NCBIfam" id="TIGR00277">
    <property type="entry name" value="HDIG"/>
    <property type="match status" value="1"/>
</dbReference>
<accession>A0A368V592</accession>
<reference evidence="7 9" key="1">
    <citation type="submission" date="2018-07" db="EMBL/GenBank/DDBJ databases">
        <title>Freshwater and sediment microbial communities from various areas in North America, analyzing microbe dynamics in response to fracking.</title>
        <authorList>
            <person name="Lamendella R."/>
        </authorList>
    </citation>
    <scope>NUCLEOTIDE SEQUENCE [LARGE SCALE GENOMIC DNA]</scope>
    <source>
        <strain evidence="6 9">105B</strain>
        <strain evidence="5 7">114E</strain>
        <strain evidence="4 8">114E_o</strain>
    </source>
</reference>
<sequence length="436" mass="49249">MWFRSKPGKSRAAAKGRDVQSTPKASTDVVLERVRLPVDLLQPGMKVVKLDRPWTEVPVLFQGFTLQSDVEARILRQYCAWVVVEDEAERLAPVLDQIPHLKQRTTEPLEETRTLEQELPRAADAWGRTQQFVEKVIRDIEQHNDLELASARPLIRSCVDSIRANASAMFWMARIKNRDAYTAEHCLRVAIFTVAFARFLGLPEDDLEVAGMCGLLHDIGKLRVPDEILNKPGPLSPREYELMRKHTTLGHELLKQDPSLDPIISDVTLHHHERIDGRGYPQQLPEWQISRFARLIAIVDAYDAMTSDRCYRDGMSPADAVRILFKNRGQQFDADMVEAFIKMMGIYPPGSLVELSTGEVALVVSTHPGRKLKPRVELLLDPSKKPVTPRVVDLGEQMGLEHTTREITRALPDGAFGISLRGRIEQLMAKSVANHS</sequence>
<keyword evidence="5" id="KW-0808">Transferase</keyword>
<dbReference type="GO" id="GO:0016740">
    <property type="term" value="F:transferase activity"/>
    <property type="evidence" value="ECO:0007669"/>
    <property type="project" value="UniProtKB-KW"/>
</dbReference>
<dbReference type="SMART" id="SM00471">
    <property type="entry name" value="HDc"/>
    <property type="match status" value="1"/>
</dbReference>
<dbReference type="InterPro" id="IPR021812">
    <property type="entry name" value="DUF3391"/>
</dbReference>
<evidence type="ECO:0000259" key="3">
    <source>
        <dbReference type="PROSITE" id="PS51832"/>
    </source>
</evidence>
<protein>
    <submittedName>
        <fullName evidence="4 5">Nucleotidyltransferase with HDIG domain</fullName>
    </submittedName>
</protein>
<dbReference type="PANTHER" id="PTHR43155">
    <property type="entry name" value="CYCLIC DI-GMP PHOSPHODIESTERASE PA4108-RELATED"/>
    <property type="match status" value="1"/>
</dbReference>
<evidence type="ECO:0000313" key="9">
    <source>
        <dbReference type="Proteomes" id="UP000253647"/>
    </source>
</evidence>
<dbReference type="PROSITE" id="PS51831">
    <property type="entry name" value="HD"/>
    <property type="match status" value="1"/>
</dbReference>
<evidence type="ECO:0000313" key="8">
    <source>
        <dbReference type="Proteomes" id="UP000253065"/>
    </source>
</evidence>
<feature type="region of interest" description="Disordered" evidence="1">
    <location>
        <begin position="1"/>
        <end position="24"/>
    </location>
</feature>
<organism evidence="5 7">
    <name type="scientific">Marinobacter nauticus</name>
    <name type="common">Marinobacter hydrocarbonoclasticus</name>
    <name type="synonym">Marinobacter aquaeolei</name>
    <dbReference type="NCBI Taxonomy" id="2743"/>
    <lineage>
        <taxon>Bacteria</taxon>
        <taxon>Pseudomonadati</taxon>
        <taxon>Pseudomonadota</taxon>
        <taxon>Gammaproteobacteria</taxon>
        <taxon>Pseudomonadales</taxon>
        <taxon>Marinobacteraceae</taxon>
        <taxon>Marinobacter</taxon>
    </lineage>
</organism>
<evidence type="ECO:0000256" key="1">
    <source>
        <dbReference type="SAM" id="MobiDB-lite"/>
    </source>
</evidence>
<dbReference type="Proteomes" id="UP000252795">
    <property type="component" value="Unassembled WGS sequence"/>
</dbReference>
<evidence type="ECO:0000313" key="6">
    <source>
        <dbReference type="EMBL" id="RCW65486.1"/>
    </source>
</evidence>
<dbReference type="Proteomes" id="UP000253647">
    <property type="component" value="Unassembled WGS sequence"/>
</dbReference>
<keyword evidence="8" id="KW-1185">Reference proteome</keyword>
<dbReference type="InterPro" id="IPR006675">
    <property type="entry name" value="HDIG_dom"/>
</dbReference>
<feature type="domain" description="HD-GYP" evidence="3">
    <location>
        <begin position="161"/>
        <end position="356"/>
    </location>
</feature>